<comment type="caution">
    <text evidence="2">The sequence shown here is derived from an EMBL/GenBank/DDBJ whole genome shotgun (WGS) entry which is preliminary data.</text>
</comment>
<gene>
    <name evidence="2" type="ORF">F6B42_13155</name>
</gene>
<organism evidence="2 3">
    <name type="scientific">Microbacterium radiodurans</name>
    <dbReference type="NCBI Taxonomy" id="661398"/>
    <lineage>
        <taxon>Bacteria</taxon>
        <taxon>Bacillati</taxon>
        <taxon>Actinomycetota</taxon>
        <taxon>Actinomycetes</taxon>
        <taxon>Micrococcales</taxon>
        <taxon>Microbacteriaceae</taxon>
        <taxon>Microbacterium</taxon>
    </lineage>
</organism>
<dbReference type="Proteomes" id="UP000327039">
    <property type="component" value="Unassembled WGS sequence"/>
</dbReference>
<reference evidence="3" key="1">
    <citation type="submission" date="2019-09" db="EMBL/GenBank/DDBJ databases">
        <title>Mumia zhuanghuii sp. nov. isolated from the intestinal contents of plateau pika (Ochotona curzoniae) in the Qinghai-Tibet plateau of China.</title>
        <authorList>
            <person name="Tian Z."/>
        </authorList>
    </citation>
    <scope>NUCLEOTIDE SEQUENCE [LARGE SCALE GENOMIC DNA]</scope>
    <source>
        <strain evidence="3">DSM 25564</strain>
    </source>
</reference>
<proteinExistence type="predicted"/>
<keyword evidence="1" id="KW-1133">Transmembrane helix</keyword>
<feature type="transmembrane region" description="Helical" evidence="1">
    <location>
        <begin position="25"/>
        <end position="46"/>
    </location>
</feature>
<dbReference type="EMBL" id="VYRZ01000003">
    <property type="protein sequence ID" value="KAA9085408.1"/>
    <property type="molecule type" value="Genomic_DNA"/>
</dbReference>
<dbReference type="Pfam" id="PF13630">
    <property type="entry name" value="SdpI"/>
    <property type="match status" value="1"/>
</dbReference>
<sequence length="138" mass="14427">MTGNRPPRADRSPLPARRVEQMEDLVVRIVLLVVMVGSGILLIWMANATASGRLGRNGLAGIRIPSTMASDEAWLLAHRRAKRPTLLAGYASIVVGLAAMLPVSPAVLGAIVIGGSILMLVLVLYGARVGARAANTAP</sequence>
<feature type="transmembrane region" description="Helical" evidence="1">
    <location>
        <begin position="84"/>
        <end position="101"/>
    </location>
</feature>
<evidence type="ECO:0000313" key="2">
    <source>
        <dbReference type="EMBL" id="KAA9085408.1"/>
    </source>
</evidence>
<evidence type="ECO:0000256" key="1">
    <source>
        <dbReference type="SAM" id="Phobius"/>
    </source>
</evidence>
<dbReference type="InterPro" id="IPR025962">
    <property type="entry name" value="SdpI/YhfL"/>
</dbReference>
<keyword evidence="1" id="KW-0812">Transmembrane</keyword>
<feature type="transmembrane region" description="Helical" evidence="1">
    <location>
        <begin position="107"/>
        <end position="127"/>
    </location>
</feature>
<name>A0A5J5IQI1_9MICO</name>
<keyword evidence="1" id="KW-0472">Membrane</keyword>
<accession>A0A5J5IQI1</accession>
<dbReference type="OrthoDB" id="4422940at2"/>
<protein>
    <submittedName>
        <fullName evidence="2">SdpI family protein</fullName>
    </submittedName>
</protein>
<dbReference type="AlphaFoldDB" id="A0A5J5IQI1"/>
<keyword evidence="3" id="KW-1185">Reference proteome</keyword>
<evidence type="ECO:0000313" key="3">
    <source>
        <dbReference type="Proteomes" id="UP000327039"/>
    </source>
</evidence>